<dbReference type="PROSITE" id="PS50977">
    <property type="entry name" value="HTH_TETR_2"/>
    <property type="match status" value="1"/>
</dbReference>
<accession>A0A840PKT0</accession>
<dbReference type="InterPro" id="IPR009057">
    <property type="entry name" value="Homeodomain-like_sf"/>
</dbReference>
<proteinExistence type="predicted"/>
<sequence length="213" mass="23714">MSPESQAAPRRRGRPGKRQEIIEAAKRVFLRHGYTDANLDVIAAEAGVSKQTIYNNFAGKQQLFTAVVQAVQHAVTAGSADVFAGRLTATGDLEHDLRTTFRLMARLNRQGDVAAVRRLVITEQMRHPELLAEWTQVRSPFELSLAREIERQAATGVLDVADPALAAHQLVVLTLNDALDRSRFGLRELPDDELDAIVDAGIDLWLRAYRRRP</sequence>
<dbReference type="GO" id="GO:0000976">
    <property type="term" value="F:transcription cis-regulatory region binding"/>
    <property type="evidence" value="ECO:0007669"/>
    <property type="project" value="TreeGrafter"/>
</dbReference>
<dbReference type="GO" id="GO:0003700">
    <property type="term" value="F:DNA-binding transcription factor activity"/>
    <property type="evidence" value="ECO:0007669"/>
    <property type="project" value="TreeGrafter"/>
</dbReference>
<evidence type="ECO:0000256" key="1">
    <source>
        <dbReference type="ARBA" id="ARBA00023015"/>
    </source>
</evidence>
<organism evidence="6 7">
    <name type="scientific">Thermocatellispora tengchongensis</name>
    <dbReference type="NCBI Taxonomy" id="1073253"/>
    <lineage>
        <taxon>Bacteria</taxon>
        <taxon>Bacillati</taxon>
        <taxon>Actinomycetota</taxon>
        <taxon>Actinomycetes</taxon>
        <taxon>Streptosporangiales</taxon>
        <taxon>Streptosporangiaceae</taxon>
        <taxon>Thermocatellispora</taxon>
    </lineage>
</organism>
<dbReference type="Pfam" id="PF00440">
    <property type="entry name" value="TetR_N"/>
    <property type="match status" value="1"/>
</dbReference>
<evidence type="ECO:0000256" key="4">
    <source>
        <dbReference type="PROSITE-ProRule" id="PRU00335"/>
    </source>
</evidence>
<dbReference type="Pfam" id="PF14246">
    <property type="entry name" value="TetR_C_7"/>
    <property type="match status" value="1"/>
</dbReference>
<keyword evidence="3" id="KW-0804">Transcription</keyword>
<keyword evidence="1" id="KW-0805">Transcription regulation</keyword>
<dbReference type="InterPro" id="IPR036271">
    <property type="entry name" value="Tet_transcr_reg_TetR-rel_C_sf"/>
</dbReference>
<protein>
    <submittedName>
        <fullName evidence="6">AcrR family transcriptional regulator</fullName>
    </submittedName>
</protein>
<dbReference type="PRINTS" id="PR00455">
    <property type="entry name" value="HTHTETR"/>
</dbReference>
<dbReference type="Proteomes" id="UP000578449">
    <property type="component" value="Unassembled WGS sequence"/>
</dbReference>
<gene>
    <name evidence="6" type="ORF">HNP84_008297</name>
</gene>
<dbReference type="EMBL" id="JACHGN010000024">
    <property type="protein sequence ID" value="MBB5138543.1"/>
    <property type="molecule type" value="Genomic_DNA"/>
</dbReference>
<feature type="domain" description="HTH tetR-type" evidence="5">
    <location>
        <begin position="15"/>
        <end position="75"/>
    </location>
</feature>
<dbReference type="PANTHER" id="PTHR30055">
    <property type="entry name" value="HTH-TYPE TRANSCRIPTIONAL REGULATOR RUTR"/>
    <property type="match status" value="1"/>
</dbReference>
<dbReference type="Gene3D" id="1.10.357.10">
    <property type="entry name" value="Tetracycline Repressor, domain 2"/>
    <property type="match status" value="1"/>
</dbReference>
<dbReference type="InterPro" id="IPR039536">
    <property type="entry name" value="TetR_C_Proteobacteria"/>
</dbReference>
<dbReference type="InterPro" id="IPR001647">
    <property type="entry name" value="HTH_TetR"/>
</dbReference>
<name>A0A840PKT0_9ACTN</name>
<evidence type="ECO:0000259" key="5">
    <source>
        <dbReference type="PROSITE" id="PS50977"/>
    </source>
</evidence>
<feature type="DNA-binding region" description="H-T-H motif" evidence="4">
    <location>
        <begin position="38"/>
        <end position="57"/>
    </location>
</feature>
<dbReference type="RefSeq" id="WP_185055416.1">
    <property type="nucleotide sequence ID" value="NZ_BAABIX010000025.1"/>
</dbReference>
<reference evidence="6 7" key="1">
    <citation type="submission" date="2020-08" db="EMBL/GenBank/DDBJ databases">
        <title>Genomic Encyclopedia of Type Strains, Phase IV (KMG-IV): sequencing the most valuable type-strain genomes for metagenomic binning, comparative biology and taxonomic classification.</title>
        <authorList>
            <person name="Goeker M."/>
        </authorList>
    </citation>
    <scope>NUCLEOTIDE SEQUENCE [LARGE SCALE GENOMIC DNA]</scope>
    <source>
        <strain evidence="6 7">DSM 45615</strain>
    </source>
</reference>
<keyword evidence="2 4" id="KW-0238">DNA-binding</keyword>
<dbReference type="FunFam" id="1.10.10.60:FF:000141">
    <property type="entry name" value="TetR family transcriptional regulator"/>
    <property type="match status" value="1"/>
</dbReference>
<evidence type="ECO:0000313" key="7">
    <source>
        <dbReference type="Proteomes" id="UP000578449"/>
    </source>
</evidence>
<evidence type="ECO:0000256" key="2">
    <source>
        <dbReference type="ARBA" id="ARBA00023125"/>
    </source>
</evidence>
<dbReference type="GO" id="GO:0045892">
    <property type="term" value="P:negative regulation of DNA-templated transcription"/>
    <property type="evidence" value="ECO:0007669"/>
    <property type="project" value="UniProtKB-ARBA"/>
</dbReference>
<dbReference type="SUPFAM" id="SSF46689">
    <property type="entry name" value="Homeodomain-like"/>
    <property type="match status" value="1"/>
</dbReference>
<comment type="caution">
    <text evidence="6">The sequence shown here is derived from an EMBL/GenBank/DDBJ whole genome shotgun (WGS) entry which is preliminary data.</text>
</comment>
<dbReference type="InterPro" id="IPR050109">
    <property type="entry name" value="HTH-type_TetR-like_transc_reg"/>
</dbReference>
<dbReference type="AlphaFoldDB" id="A0A840PKT0"/>
<keyword evidence="7" id="KW-1185">Reference proteome</keyword>
<dbReference type="PANTHER" id="PTHR30055:SF146">
    <property type="entry name" value="HTH-TYPE TRANSCRIPTIONAL DUAL REGULATOR CECR"/>
    <property type="match status" value="1"/>
</dbReference>
<evidence type="ECO:0000256" key="3">
    <source>
        <dbReference type="ARBA" id="ARBA00023163"/>
    </source>
</evidence>
<evidence type="ECO:0000313" key="6">
    <source>
        <dbReference type="EMBL" id="MBB5138543.1"/>
    </source>
</evidence>
<dbReference type="SUPFAM" id="SSF48498">
    <property type="entry name" value="Tetracyclin repressor-like, C-terminal domain"/>
    <property type="match status" value="1"/>
</dbReference>